<keyword evidence="1" id="KW-1133">Transmembrane helix</keyword>
<proteinExistence type="predicted"/>
<keyword evidence="3" id="KW-1185">Reference proteome</keyword>
<evidence type="ECO:0000313" key="2">
    <source>
        <dbReference type="EMBL" id="KAG6748379.1"/>
    </source>
</evidence>
<sequence>MSWIVCKSDQKQVLLSIPPVFDSCFLLSLWPVLLGNALLPDICPCLDFATWLQQRALLQLHYRVGSGNLRLFMKVEARFLCVSGTILDGISCATLRCYYRYRMLQRPHFLAFQQEYPSCALSYKVFFDLVLCSAPCFGQRDSCFVDRLLGVNPSLDGKLKCALSGTYALDAYMGARLIFSQLAVALWYSIWLHVKYLDN</sequence>
<feature type="transmembrane region" description="Helical" evidence="1">
    <location>
        <begin position="77"/>
        <end position="99"/>
    </location>
</feature>
<comment type="caution">
    <text evidence="2">The sequence shown here is derived from an EMBL/GenBank/DDBJ whole genome shotgun (WGS) entry which is preliminary data.</text>
</comment>
<feature type="transmembrane region" description="Helical" evidence="1">
    <location>
        <begin position="177"/>
        <end position="194"/>
    </location>
</feature>
<gene>
    <name evidence="2" type="ORF">POTOM_048299</name>
</gene>
<dbReference type="AlphaFoldDB" id="A0A8X7YCE5"/>
<dbReference type="Proteomes" id="UP000886885">
    <property type="component" value="Chromosome 14D"/>
</dbReference>
<protein>
    <submittedName>
        <fullName evidence="2">Uncharacterized protein</fullName>
    </submittedName>
</protein>
<name>A0A8X7YCE5_POPTO</name>
<keyword evidence="1" id="KW-0472">Membrane</keyword>
<feature type="transmembrane region" description="Helical" evidence="1">
    <location>
        <begin position="12"/>
        <end position="30"/>
    </location>
</feature>
<keyword evidence="1" id="KW-0812">Transmembrane</keyword>
<organism evidence="2 3">
    <name type="scientific">Populus tomentosa</name>
    <name type="common">Chinese white poplar</name>
    <dbReference type="NCBI Taxonomy" id="118781"/>
    <lineage>
        <taxon>Eukaryota</taxon>
        <taxon>Viridiplantae</taxon>
        <taxon>Streptophyta</taxon>
        <taxon>Embryophyta</taxon>
        <taxon>Tracheophyta</taxon>
        <taxon>Spermatophyta</taxon>
        <taxon>Magnoliopsida</taxon>
        <taxon>eudicotyledons</taxon>
        <taxon>Gunneridae</taxon>
        <taxon>Pentapetalae</taxon>
        <taxon>rosids</taxon>
        <taxon>fabids</taxon>
        <taxon>Malpighiales</taxon>
        <taxon>Salicaceae</taxon>
        <taxon>Saliceae</taxon>
        <taxon>Populus</taxon>
    </lineage>
</organism>
<accession>A0A8X7YCE5</accession>
<reference evidence="2" key="1">
    <citation type="journal article" date="2020" name="bioRxiv">
        <title>Hybrid origin of Populus tomentosa Carr. identified through genome sequencing and phylogenomic analysis.</title>
        <authorList>
            <person name="An X."/>
            <person name="Gao K."/>
            <person name="Chen Z."/>
            <person name="Li J."/>
            <person name="Yang X."/>
            <person name="Yang X."/>
            <person name="Zhou J."/>
            <person name="Guo T."/>
            <person name="Zhao T."/>
            <person name="Huang S."/>
            <person name="Miao D."/>
            <person name="Khan W.U."/>
            <person name="Rao P."/>
            <person name="Ye M."/>
            <person name="Lei B."/>
            <person name="Liao W."/>
            <person name="Wang J."/>
            <person name="Ji L."/>
            <person name="Li Y."/>
            <person name="Guo B."/>
            <person name="Mustafa N.S."/>
            <person name="Li S."/>
            <person name="Yun Q."/>
            <person name="Keller S.R."/>
            <person name="Mao J."/>
            <person name="Zhang R."/>
            <person name="Strauss S.H."/>
        </authorList>
    </citation>
    <scope>NUCLEOTIDE SEQUENCE</scope>
    <source>
        <strain evidence="2">GM15</strain>
        <tissue evidence="2">Leaf</tissue>
    </source>
</reference>
<evidence type="ECO:0000256" key="1">
    <source>
        <dbReference type="SAM" id="Phobius"/>
    </source>
</evidence>
<dbReference type="EMBL" id="JAAWWB010000028">
    <property type="protein sequence ID" value="KAG6748379.1"/>
    <property type="molecule type" value="Genomic_DNA"/>
</dbReference>
<evidence type="ECO:0000313" key="3">
    <source>
        <dbReference type="Proteomes" id="UP000886885"/>
    </source>
</evidence>